<sequence>MQEPVLIVMAAGMGSRYGGLKQMDPVGSAGELIIDFSLYDAVMAGFKKVIFIIKKEMEEDFRALIDNRAGRFIEVEYAFQDINDLPPGYSVPEGRVKPWGTCHAVLSCKDKVKGPFAVINADDYYGAGAFHSMYDFLEKAEDGEQYCYSMVGYLLENTLTENGHVARGVCETTADGYLAGIKERTKIMWRDGKIQYTENDEEWFTVPAGTTVSMNFWGFTPSMMKEMEARFPAFLDKAIAENPLKGEYFLPLAVDQLTSENKARIKVLESRDKWYGVTYKEDRESVVNALQSMKDKGLYPEKLWD</sequence>
<organism evidence="1 2">
    <name type="scientific">Anoxybacterium hadale</name>
    <dbReference type="NCBI Taxonomy" id="3408580"/>
    <lineage>
        <taxon>Bacteria</taxon>
        <taxon>Bacillati</taxon>
        <taxon>Bacillota</taxon>
        <taxon>Clostridia</taxon>
        <taxon>Peptostreptococcales</taxon>
        <taxon>Anaerovoracaceae</taxon>
        <taxon>Anoxybacterium</taxon>
    </lineage>
</organism>
<accession>A0ACD1AE96</accession>
<keyword evidence="2" id="KW-1185">Reference proteome</keyword>
<evidence type="ECO:0000313" key="2">
    <source>
        <dbReference type="Proteomes" id="UP000594014"/>
    </source>
</evidence>
<name>A0ACD1AE96_9FIRM</name>
<gene>
    <name evidence="1" type="ORF">FRZ06_16685</name>
</gene>
<evidence type="ECO:0000313" key="1">
    <source>
        <dbReference type="EMBL" id="QOX64867.1"/>
    </source>
</evidence>
<dbReference type="EMBL" id="CP042469">
    <property type="protein sequence ID" value="QOX64867.1"/>
    <property type="molecule type" value="Genomic_DNA"/>
</dbReference>
<dbReference type="Proteomes" id="UP000594014">
    <property type="component" value="Chromosome"/>
</dbReference>
<proteinExistence type="predicted"/>
<reference evidence="1" key="1">
    <citation type="submission" date="2019-08" db="EMBL/GenBank/DDBJ databases">
        <title>Genome sequence of Clostridiales bacterium MT110.</title>
        <authorList>
            <person name="Cao J."/>
        </authorList>
    </citation>
    <scope>NUCLEOTIDE SEQUENCE</scope>
    <source>
        <strain evidence="1">MT110</strain>
    </source>
</reference>
<protein>
    <submittedName>
        <fullName evidence="1">Nucleotidyltransferase</fullName>
    </submittedName>
</protein>